<keyword evidence="2 5" id="KW-0378">Hydrolase</keyword>
<dbReference type="EC" id="3.1.1.11" evidence="5"/>
<keyword evidence="3 5" id="KW-0063">Aspartyl esterase</keyword>
<comment type="pathway">
    <text evidence="1 5">Glycan metabolism; pectin degradation; 2-dehydro-3-deoxy-D-gluconate from pectin: step 1/5.</text>
</comment>
<dbReference type="PROSITE" id="PS00503">
    <property type="entry name" value="PECTINESTERASE_2"/>
    <property type="match status" value="1"/>
</dbReference>
<evidence type="ECO:0000259" key="6">
    <source>
        <dbReference type="Pfam" id="PF01095"/>
    </source>
</evidence>
<evidence type="ECO:0000256" key="5">
    <source>
        <dbReference type="RuleBase" id="RU000589"/>
    </source>
</evidence>
<dbReference type="InterPro" id="IPR000070">
    <property type="entry name" value="Pectinesterase_cat"/>
</dbReference>
<dbReference type="Pfam" id="PF01095">
    <property type="entry name" value="Pectinesterase"/>
    <property type="match status" value="1"/>
</dbReference>
<dbReference type="InterPro" id="IPR011050">
    <property type="entry name" value="Pectin_lyase_fold/virulence"/>
</dbReference>
<name>A0A8J5H4M3_ZINOF</name>
<comment type="catalytic activity">
    <reaction evidence="5">
        <text>[(1-&gt;4)-alpha-D-galacturonosyl methyl ester](n) + n H2O = [(1-&gt;4)-alpha-D-galacturonosyl](n) + n methanol + n H(+)</text>
        <dbReference type="Rhea" id="RHEA:22380"/>
        <dbReference type="Rhea" id="RHEA-COMP:14570"/>
        <dbReference type="Rhea" id="RHEA-COMP:14573"/>
        <dbReference type="ChEBI" id="CHEBI:15377"/>
        <dbReference type="ChEBI" id="CHEBI:15378"/>
        <dbReference type="ChEBI" id="CHEBI:17790"/>
        <dbReference type="ChEBI" id="CHEBI:140522"/>
        <dbReference type="ChEBI" id="CHEBI:140523"/>
        <dbReference type="EC" id="3.1.1.11"/>
    </reaction>
</comment>
<dbReference type="AlphaFoldDB" id="A0A8J5H4M3"/>
<reference evidence="7 8" key="1">
    <citation type="submission" date="2020-08" db="EMBL/GenBank/DDBJ databases">
        <title>Plant Genome Project.</title>
        <authorList>
            <person name="Zhang R.-G."/>
        </authorList>
    </citation>
    <scope>NUCLEOTIDE SEQUENCE [LARGE SCALE GENOMIC DNA]</scope>
    <source>
        <tissue evidence="7">Rhizome</tissue>
    </source>
</reference>
<dbReference type="PANTHER" id="PTHR31707">
    <property type="entry name" value="PECTINESTERASE"/>
    <property type="match status" value="1"/>
</dbReference>
<dbReference type="FunFam" id="2.160.20.10:FF:000092">
    <property type="entry name" value="Putative pectinesterase 57"/>
    <property type="match status" value="1"/>
</dbReference>
<dbReference type="InterPro" id="IPR012334">
    <property type="entry name" value="Pectin_lyas_fold"/>
</dbReference>
<dbReference type="SUPFAM" id="SSF51126">
    <property type="entry name" value="Pectin lyase-like"/>
    <property type="match status" value="1"/>
</dbReference>
<evidence type="ECO:0000256" key="2">
    <source>
        <dbReference type="ARBA" id="ARBA00022801"/>
    </source>
</evidence>
<feature type="signal peptide" evidence="5">
    <location>
        <begin position="1"/>
        <end position="20"/>
    </location>
</feature>
<evidence type="ECO:0000256" key="1">
    <source>
        <dbReference type="ARBA" id="ARBA00005184"/>
    </source>
</evidence>
<dbReference type="GO" id="GO:0045490">
    <property type="term" value="P:pectin catabolic process"/>
    <property type="evidence" value="ECO:0007669"/>
    <property type="project" value="UniProtKB-UniRule"/>
</dbReference>
<keyword evidence="5" id="KW-0732">Signal</keyword>
<dbReference type="UniPathway" id="UPA00545">
    <property type="reaction ID" value="UER00823"/>
</dbReference>
<sequence>MAWGALHLLAFFLLCFIVVGLDVVVPVNQSVRVAQDNTDNFNTIGEAITFALNDTLLHHLHQRRGVPGEPIAFAPNDTTVEEGGYFAIYVNEGAYRENVIVPENKKNLILIGAGVDRTVITSNRNVEDGWETYDTATFAVHKDRFIAQDMTFENTAGPAKQQVVAMRNNADLSIFYRCKFLGYQDTLYAHSNNQFYRDCEVHGTIDFIFGDATAVFQNCHIYARLPLQGQVNVVTVQGRTLYNECTGFSIHNCTNWGSAGAGGGELLSEDLPGAAMEGVLEDGVHAVVHRGDGGGSGMDCMERELRIEQALLR</sequence>
<accession>A0A8J5H4M3</accession>
<feature type="chain" id="PRO_5035340334" description="Pectinesterase" evidence="5">
    <location>
        <begin position="21"/>
        <end position="313"/>
    </location>
</feature>
<dbReference type="Gene3D" id="2.160.20.10">
    <property type="entry name" value="Single-stranded right-handed beta-helix, Pectin lyase-like"/>
    <property type="match status" value="1"/>
</dbReference>
<comment type="caution">
    <text evidence="7">The sequence shown here is derived from an EMBL/GenBank/DDBJ whole genome shotgun (WGS) entry which is preliminary data.</text>
</comment>
<dbReference type="GO" id="GO:0042545">
    <property type="term" value="P:cell wall modification"/>
    <property type="evidence" value="ECO:0007669"/>
    <property type="project" value="UniProtKB-UniRule"/>
</dbReference>
<dbReference type="InterPro" id="IPR033131">
    <property type="entry name" value="Pectinesterase_Asp_AS"/>
</dbReference>
<gene>
    <name evidence="7" type="ORF">ZIOFF_026544</name>
</gene>
<evidence type="ECO:0000256" key="3">
    <source>
        <dbReference type="ARBA" id="ARBA00023085"/>
    </source>
</evidence>
<evidence type="ECO:0000313" key="7">
    <source>
        <dbReference type="EMBL" id="KAG6516096.1"/>
    </source>
</evidence>
<proteinExistence type="predicted"/>
<feature type="active site" evidence="4">
    <location>
        <position position="206"/>
    </location>
</feature>
<dbReference type="GO" id="GO:0030599">
    <property type="term" value="F:pectinesterase activity"/>
    <property type="evidence" value="ECO:0007669"/>
    <property type="project" value="UniProtKB-UniRule"/>
</dbReference>
<feature type="domain" description="Pectinesterase catalytic" evidence="6">
    <location>
        <begin position="81"/>
        <end position="255"/>
    </location>
</feature>
<dbReference type="EMBL" id="JACMSC010000007">
    <property type="protein sequence ID" value="KAG6516096.1"/>
    <property type="molecule type" value="Genomic_DNA"/>
</dbReference>
<evidence type="ECO:0000256" key="4">
    <source>
        <dbReference type="PROSITE-ProRule" id="PRU10040"/>
    </source>
</evidence>
<evidence type="ECO:0000313" key="8">
    <source>
        <dbReference type="Proteomes" id="UP000734854"/>
    </source>
</evidence>
<dbReference type="Proteomes" id="UP000734854">
    <property type="component" value="Unassembled WGS sequence"/>
</dbReference>
<protein>
    <recommendedName>
        <fullName evidence="5">Pectinesterase</fullName>
        <ecNumber evidence="5">3.1.1.11</ecNumber>
    </recommendedName>
</protein>
<organism evidence="7 8">
    <name type="scientific">Zingiber officinale</name>
    <name type="common">Ginger</name>
    <name type="synonym">Amomum zingiber</name>
    <dbReference type="NCBI Taxonomy" id="94328"/>
    <lineage>
        <taxon>Eukaryota</taxon>
        <taxon>Viridiplantae</taxon>
        <taxon>Streptophyta</taxon>
        <taxon>Embryophyta</taxon>
        <taxon>Tracheophyta</taxon>
        <taxon>Spermatophyta</taxon>
        <taxon>Magnoliopsida</taxon>
        <taxon>Liliopsida</taxon>
        <taxon>Zingiberales</taxon>
        <taxon>Zingiberaceae</taxon>
        <taxon>Zingiber</taxon>
    </lineage>
</organism>
<keyword evidence="8" id="KW-1185">Reference proteome</keyword>